<comment type="subcellular location">
    <subcellularLocation>
        <location evidence="1">Mitochondrion membrane</location>
    </subcellularLocation>
</comment>
<keyword evidence="11" id="KW-1185">Reference proteome</keyword>
<evidence type="ECO:0000256" key="1">
    <source>
        <dbReference type="ARBA" id="ARBA00004325"/>
    </source>
</evidence>
<dbReference type="PANTHER" id="PTHR12297:SF3">
    <property type="entry name" value="HIG1 DOMAIN FAMILY MEMBER 1A"/>
    <property type="match status" value="1"/>
</dbReference>
<keyword evidence="2 8" id="KW-0812">Transmembrane</keyword>
<keyword evidence="4" id="KW-0496">Mitochondrion</keyword>
<sequence length="253" mass="27672">MSSESTTSSAAEAEAAAPAPAPPPPTIIDPNSRRWSESYKDKLIRKTTENPFVPIGTAITTVALVMSAVRLRQGNSRKFQVWLRYRVAFQALTIFAILGGIYKYGQSNLEENQRVIEQLNARRAEREMAKEREGLERRIAEAAIAQEEEESGVSMLRKKILKQNAKENAANGSGSGSGGILSMVSWPKWGTATEDRPRDTEKSVSEPPKVSSSSPPPSPFPPSGPKSSWWNPYTWGKTTSSPAPDTPPSKKDS</sequence>
<feature type="domain" description="HIG1" evidence="9">
    <location>
        <begin position="24"/>
        <end position="115"/>
    </location>
</feature>
<feature type="transmembrane region" description="Helical" evidence="8">
    <location>
        <begin position="52"/>
        <end position="71"/>
    </location>
</feature>
<feature type="region of interest" description="Disordered" evidence="7">
    <location>
        <begin position="189"/>
        <end position="253"/>
    </location>
</feature>
<gene>
    <name evidence="10" type="ORF">D9757_007474</name>
</gene>
<feature type="coiled-coil region" evidence="6">
    <location>
        <begin position="109"/>
        <end position="150"/>
    </location>
</feature>
<dbReference type="PANTHER" id="PTHR12297">
    <property type="entry name" value="HYPOXIA-INDUCBILE GENE 1 HIG1 -RELATED"/>
    <property type="match status" value="1"/>
</dbReference>
<comment type="caution">
    <text evidence="10">The sequence shown here is derived from an EMBL/GenBank/DDBJ whole genome shotgun (WGS) entry which is preliminary data.</text>
</comment>
<feature type="region of interest" description="Disordered" evidence="7">
    <location>
        <begin position="1"/>
        <end position="33"/>
    </location>
</feature>
<feature type="transmembrane region" description="Helical" evidence="8">
    <location>
        <begin position="83"/>
        <end position="102"/>
    </location>
</feature>
<dbReference type="PROSITE" id="PS51503">
    <property type="entry name" value="HIG1"/>
    <property type="match status" value="1"/>
</dbReference>
<evidence type="ECO:0000256" key="5">
    <source>
        <dbReference type="ARBA" id="ARBA00023136"/>
    </source>
</evidence>
<evidence type="ECO:0000256" key="7">
    <source>
        <dbReference type="SAM" id="MobiDB-lite"/>
    </source>
</evidence>
<feature type="compositionally biased region" description="Low complexity" evidence="7">
    <location>
        <begin position="1"/>
        <end position="18"/>
    </location>
</feature>
<evidence type="ECO:0000313" key="11">
    <source>
        <dbReference type="Proteomes" id="UP000518752"/>
    </source>
</evidence>
<proteinExistence type="predicted"/>
<dbReference type="AlphaFoldDB" id="A0A8H5M7Y8"/>
<evidence type="ECO:0000256" key="2">
    <source>
        <dbReference type="ARBA" id="ARBA00022692"/>
    </source>
</evidence>
<evidence type="ECO:0000256" key="8">
    <source>
        <dbReference type="SAM" id="Phobius"/>
    </source>
</evidence>
<evidence type="ECO:0000256" key="4">
    <source>
        <dbReference type="ARBA" id="ARBA00023128"/>
    </source>
</evidence>
<keyword evidence="5 8" id="KW-0472">Membrane</keyword>
<dbReference type="InterPro" id="IPR050355">
    <property type="entry name" value="RCF1"/>
</dbReference>
<dbReference type="Pfam" id="PF04588">
    <property type="entry name" value="HIG_1_N"/>
    <property type="match status" value="1"/>
</dbReference>
<evidence type="ECO:0000313" key="10">
    <source>
        <dbReference type="EMBL" id="KAF5384590.1"/>
    </source>
</evidence>
<dbReference type="Gene3D" id="6.10.140.1320">
    <property type="match status" value="1"/>
</dbReference>
<feature type="compositionally biased region" description="Pro residues" evidence="7">
    <location>
        <begin position="214"/>
        <end position="224"/>
    </location>
</feature>
<protein>
    <recommendedName>
        <fullName evidence="9">HIG1 domain-containing protein</fullName>
    </recommendedName>
</protein>
<keyword evidence="3 8" id="KW-1133">Transmembrane helix</keyword>
<evidence type="ECO:0000256" key="6">
    <source>
        <dbReference type="SAM" id="Coils"/>
    </source>
</evidence>
<feature type="compositionally biased region" description="Basic and acidic residues" evidence="7">
    <location>
        <begin position="193"/>
        <end position="204"/>
    </location>
</feature>
<accession>A0A8H5M7Y8</accession>
<dbReference type="InterPro" id="IPR007667">
    <property type="entry name" value="Hypoxia_induced_domain"/>
</dbReference>
<dbReference type="OrthoDB" id="6604018at2759"/>
<dbReference type="GO" id="GO:0031966">
    <property type="term" value="C:mitochondrial membrane"/>
    <property type="evidence" value="ECO:0007669"/>
    <property type="project" value="UniProtKB-SubCell"/>
</dbReference>
<name>A0A8H5M7Y8_9AGAR</name>
<evidence type="ECO:0000256" key="3">
    <source>
        <dbReference type="ARBA" id="ARBA00022989"/>
    </source>
</evidence>
<dbReference type="EMBL" id="JAACJN010000042">
    <property type="protein sequence ID" value="KAF5384590.1"/>
    <property type="molecule type" value="Genomic_DNA"/>
</dbReference>
<dbReference type="GO" id="GO:0097250">
    <property type="term" value="P:mitochondrial respirasome assembly"/>
    <property type="evidence" value="ECO:0007669"/>
    <property type="project" value="TreeGrafter"/>
</dbReference>
<reference evidence="10 11" key="1">
    <citation type="journal article" date="2020" name="ISME J.">
        <title>Uncovering the hidden diversity of litter-decomposition mechanisms in mushroom-forming fungi.</title>
        <authorList>
            <person name="Floudas D."/>
            <person name="Bentzer J."/>
            <person name="Ahren D."/>
            <person name="Johansson T."/>
            <person name="Persson P."/>
            <person name="Tunlid A."/>
        </authorList>
    </citation>
    <scope>NUCLEOTIDE SEQUENCE [LARGE SCALE GENOMIC DNA]</scope>
    <source>
        <strain evidence="10 11">CBS 406.79</strain>
    </source>
</reference>
<organism evidence="10 11">
    <name type="scientific">Collybiopsis confluens</name>
    <dbReference type="NCBI Taxonomy" id="2823264"/>
    <lineage>
        <taxon>Eukaryota</taxon>
        <taxon>Fungi</taxon>
        <taxon>Dikarya</taxon>
        <taxon>Basidiomycota</taxon>
        <taxon>Agaricomycotina</taxon>
        <taxon>Agaricomycetes</taxon>
        <taxon>Agaricomycetidae</taxon>
        <taxon>Agaricales</taxon>
        <taxon>Marasmiineae</taxon>
        <taxon>Omphalotaceae</taxon>
        <taxon>Collybiopsis</taxon>
    </lineage>
</organism>
<dbReference type="Proteomes" id="UP000518752">
    <property type="component" value="Unassembled WGS sequence"/>
</dbReference>
<evidence type="ECO:0000259" key="9">
    <source>
        <dbReference type="PROSITE" id="PS51503"/>
    </source>
</evidence>
<keyword evidence="6" id="KW-0175">Coiled coil</keyword>